<dbReference type="OrthoDB" id="824604at2"/>
<accession>A0A2W7QNJ6</accession>
<keyword evidence="2" id="KW-1185">Reference proteome</keyword>
<gene>
    <name evidence="1" type="ORF">LV85_02967</name>
</gene>
<dbReference type="RefSeq" id="WP_111320753.1">
    <property type="nucleotide sequence ID" value="NZ_QKZT01000013.1"/>
</dbReference>
<organism evidence="1 2">
    <name type="scientific">Algoriphagus chordae</name>
    <dbReference type="NCBI Taxonomy" id="237019"/>
    <lineage>
        <taxon>Bacteria</taxon>
        <taxon>Pseudomonadati</taxon>
        <taxon>Bacteroidota</taxon>
        <taxon>Cytophagia</taxon>
        <taxon>Cytophagales</taxon>
        <taxon>Cyclobacteriaceae</taxon>
        <taxon>Algoriphagus</taxon>
    </lineage>
</organism>
<proteinExistence type="predicted"/>
<name>A0A2W7QNJ6_9BACT</name>
<comment type="caution">
    <text evidence="1">The sequence shown here is derived from an EMBL/GenBank/DDBJ whole genome shotgun (WGS) entry which is preliminary data.</text>
</comment>
<protein>
    <submittedName>
        <fullName evidence="1">Uncharacterized protein</fullName>
    </submittedName>
</protein>
<dbReference type="EMBL" id="QKZT01000013">
    <property type="protein sequence ID" value="PZX49904.1"/>
    <property type="molecule type" value="Genomic_DNA"/>
</dbReference>
<dbReference type="AlphaFoldDB" id="A0A2W7QNJ6"/>
<evidence type="ECO:0000313" key="1">
    <source>
        <dbReference type="EMBL" id="PZX49904.1"/>
    </source>
</evidence>
<evidence type="ECO:0000313" key="2">
    <source>
        <dbReference type="Proteomes" id="UP000248882"/>
    </source>
</evidence>
<sequence length="236" mass="27543">MGLKYYQLQIMNVARREYVQGEQNVLGYMEYDGNPSIGSAPVQKITASSRVKDFYTASSDLGSRKIISTRVKELLDNFRNDNVIYLRCPLTRGSVILNDFWITDVIKFDDQEVDFERSIFKLCEGWVEKEVNGIATEFGQKITDISFQNLEEMKNFEENKLNYLSYIITKKLVIKEGFSSPLFFLKIFGVFDFIVCEEIKDEILKQKMDLGVEFKPLEIPDEEWFGSNGLRKQFYK</sequence>
<reference evidence="1 2" key="1">
    <citation type="submission" date="2018-06" db="EMBL/GenBank/DDBJ databases">
        <title>Genomic Encyclopedia of Archaeal and Bacterial Type Strains, Phase II (KMG-II): from individual species to whole genera.</title>
        <authorList>
            <person name="Goeker M."/>
        </authorList>
    </citation>
    <scope>NUCLEOTIDE SEQUENCE [LARGE SCALE GENOMIC DNA]</scope>
    <source>
        <strain evidence="1 2">DSM 19830</strain>
    </source>
</reference>
<dbReference type="Proteomes" id="UP000248882">
    <property type="component" value="Unassembled WGS sequence"/>
</dbReference>